<comment type="caution">
    <text evidence="8">The sequence shown here is derived from an EMBL/GenBank/DDBJ whole genome shotgun (WGS) entry which is preliminary data.</text>
</comment>
<keyword evidence="5" id="KW-0168">Coated pit</keyword>
<keyword evidence="2 6" id="KW-0813">Transport</keyword>
<dbReference type="SUPFAM" id="SSF64356">
    <property type="entry name" value="SNARE-like"/>
    <property type="match status" value="1"/>
</dbReference>
<gene>
    <name evidence="8" type="ORF">KP79_PYT10069</name>
</gene>
<keyword evidence="4" id="KW-0472">Membrane</keyword>
<dbReference type="PROSITE" id="PS51072">
    <property type="entry name" value="MHD"/>
    <property type="match status" value="1"/>
</dbReference>
<feature type="domain" description="MHD" evidence="7">
    <location>
        <begin position="182"/>
        <end position="444"/>
    </location>
</feature>
<dbReference type="FunFam" id="3.30.450.60:FF:000002">
    <property type="entry name" value="AP-2 complex subunit mu, putative"/>
    <property type="match status" value="1"/>
</dbReference>
<dbReference type="OrthoDB" id="10259133at2759"/>
<dbReference type="SUPFAM" id="SSF49447">
    <property type="entry name" value="Second domain of Mu2 adaptin subunit (ap50) of ap2 adaptor"/>
    <property type="match status" value="1"/>
</dbReference>
<dbReference type="InterPro" id="IPR036168">
    <property type="entry name" value="AP2_Mu_C_sf"/>
</dbReference>
<dbReference type="InterPro" id="IPR050431">
    <property type="entry name" value="Adaptor_comp_med_subunit"/>
</dbReference>
<dbReference type="InterPro" id="IPR028565">
    <property type="entry name" value="MHD"/>
</dbReference>
<dbReference type="GO" id="GO:0030131">
    <property type="term" value="C:clathrin adaptor complex"/>
    <property type="evidence" value="ECO:0007669"/>
    <property type="project" value="UniProtKB-UniRule"/>
</dbReference>
<name>A0A210Q3P3_MIZYE</name>
<dbReference type="EMBL" id="NEDP02005114">
    <property type="protein sequence ID" value="OWF43363.1"/>
    <property type="molecule type" value="Genomic_DNA"/>
</dbReference>
<dbReference type="InterPro" id="IPR011012">
    <property type="entry name" value="Longin-like_dom_sf"/>
</dbReference>
<comment type="subcellular location">
    <subcellularLocation>
        <location evidence="1">Membrane</location>
        <location evidence="1">Coated pit</location>
        <topology evidence="1">Peripheral membrane protein</topology>
        <orientation evidence="1">Cytoplasmic side</orientation>
    </subcellularLocation>
</comment>
<evidence type="ECO:0000256" key="3">
    <source>
        <dbReference type="ARBA" id="ARBA00022927"/>
    </source>
</evidence>
<dbReference type="Gene3D" id="3.30.450.60">
    <property type="match status" value="1"/>
</dbReference>
<sequence length="445" mass="49855">MISDIFIVSCHNTVLAAKSYRFDCEGTSKDVFVQKLREVRSSQLPPHFKENGTTFYYVKRNSMYFVATSQADVSPIFVIEILSRIYQTCKDFCGVVNEESIRVNSLLVFEVLDEILDYGYVQLATTEKLRPYIQSDPVIIKSTREPTSDLGSRMFGIEMKVTPGSASSKPLVSSSADSEHKKNEVFVDVIERLTAVINSDGTVSRLEANGSINMKNFLSDSPEIKIGLNEDLAIKAGALKAYGDQVQLDHCSFHQKVKLEEFEKSRVLKIQPSVGELSLMTYSVSGEGALSPPFRISPFVDNTDSSQDMLLTVRLKSESPVNTQAVNVCVRIPVPHNTTSVSQHLDGPGQMAELRQKIDNKNIIWKIKKLPGQTEVMARFRVINQGNGKLNKQELGPMVVEFEISKYTCSGLKVRFLHIPVQDPNNTPHRWVRCMTVSDSYLVKI</sequence>
<protein>
    <submittedName>
        <fullName evidence="8">AP-4 complex subunit mu-1</fullName>
    </submittedName>
</protein>
<dbReference type="AlphaFoldDB" id="A0A210Q3P3"/>
<evidence type="ECO:0000313" key="9">
    <source>
        <dbReference type="Proteomes" id="UP000242188"/>
    </source>
</evidence>
<dbReference type="Proteomes" id="UP000242188">
    <property type="component" value="Unassembled WGS sequence"/>
</dbReference>
<keyword evidence="3 6" id="KW-0653">Protein transport</keyword>
<dbReference type="InterPro" id="IPR001392">
    <property type="entry name" value="Clathrin_mu"/>
</dbReference>
<dbReference type="PRINTS" id="PR00314">
    <property type="entry name" value="CLATHRINADPT"/>
</dbReference>
<dbReference type="PIRSF" id="PIRSF005992">
    <property type="entry name" value="Clathrin_mu"/>
    <property type="match status" value="1"/>
</dbReference>
<dbReference type="GO" id="GO:0005905">
    <property type="term" value="C:clathrin-coated pit"/>
    <property type="evidence" value="ECO:0007669"/>
    <property type="project" value="UniProtKB-KW"/>
</dbReference>
<reference evidence="8 9" key="1">
    <citation type="journal article" date="2017" name="Nat. Ecol. Evol.">
        <title>Scallop genome provides insights into evolution of bilaterian karyotype and development.</title>
        <authorList>
            <person name="Wang S."/>
            <person name="Zhang J."/>
            <person name="Jiao W."/>
            <person name="Li J."/>
            <person name="Xun X."/>
            <person name="Sun Y."/>
            <person name="Guo X."/>
            <person name="Huan P."/>
            <person name="Dong B."/>
            <person name="Zhang L."/>
            <person name="Hu X."/>
            <person name="Sun X."/>
            <person name="Wang J."/>
            <person name="Zhao C."/>
            <person name="Wang Y."/>
            <person name="Wang D."/>
            <person name="Huang X."/>
            <person name="Wang R."/>
            <person name="Lv J."/>
            <person name="Li Y."/>
            <person name="Zhang Z."/>
            <person name="Liu B."/>
            <person name="Lu W."/>
            <person name="Hui Y."/>
            <person name="Liang J."/>
            <person name="Zhou Z."/>
            <person name="Hou R."/>
            <person name="Li X."/>
            <person name="Liu Y."/>
            <person name="Li H."/>
            <person name="Ning X."/>
            <person name="Lin Y."/>
            <person name="Zhao L."/>
            <person name="Xing Q."/>
            <person name="Dou J."/>
            <person name="Li Y."/>
            <person name="Mao J."/>
            <person name="Guo H."/>
            <person name="Dou H."/>
            <person name="Li T."/>
            <person name="Mu C."/>
            <person name="Jiang W."/>
            <person name="Fu Q."/>
            <person name="Fu X."/>
            <person name="Miao Y."/>
            <person name="Liu J."/>
            <person name="Yu Q."/>
            <person name="Li R."/>
            <person name="Liao H."/>
            <person name="Li X."/>
            <person name="Kong Y."/>
            <person name="Jiang Z."/>
            <person name="Chourrout D."/>
            <person name="Li R."/>
            <person name="Bao Z."/>
        </authorList>
    </citation>
    <scope>NUCLEOTIDE SEQUENCE [LARGE SCALE GENOMIC DNA]</scope>
    <source>
        <strain evidence="8 9">PY_sf001</strain>
    </source>
</reference>
<dbReference type="PANTHER" id="PTHR10529">
    <property type="entry name" value="AP COMPLEX SUBUNIT MU"/>
    <property type="match status" value="1"/>
</dbReference>
<proteinExistence type="inferred from homology"/>
<dbReference type="Gene3D" id="2.60.40.1170">
    <property type="entry name" value="Mu homology domain, subdomain B"/>
    <property type="match status" value="2"/>
</dbReference>
<dbReference type="STRING" id="6573.A0A210Q3P3"/>
<dbReference type="Pfam" id="PF00928">
    <property type="entry name" value="Adap_comp_sub"/>
    <property type="match status" value="1"/>
</dbReference>
<evidence type="ECO:0000256" key="6">
    <source>
        <dbReference type="PIRNR" id="PIRNR005992"/>
    </source>
</evidence>
<evidence type="ECO:0000256" key="2">
    <source>
        <dbReference type="ARBA" id="ARBA00022448"/>
    </source>
</evidence>
<accession>A0A210Q3P3</accession>
<organism evidence="8 9">
    <name type="scientific">Mizuhopecten yessoensis</name>
    <name type="common">Japanese scallop</name>
    <name type="synonym">Patinopecten yessoensis</name>
    <dbReference type="NCBI Taxonomy" id="6573"/>
    <lineage>
        <taxon>Eukaryota</taxon>
        <taxon>Metazoa</taxon>
        <taxon>Spiralia</taxon>
        <taxon>Lophotrochozoa</taxon>
        <taxon>Mollusca</taxon>
        <taxon>Bivalvia</taxon>
        <taxon>Autobranchia</taxon>
        <taxon>Pteriomorphia</taxon>
        <taxon>Pectinida</taxon>
        <taxon>Pectinoidea</taxon>
        <taxon>Pectinidae</taxon>
        <taxon>Mizuhopecten</taxon>
    </lineage>
</organism>
<dbReference type="GO" id="GO:0006886">
    <property type="term" value="P:intracellular protein transport"/>
    <property type="evidence" value="ECO:0007669"/>
    <property type="project" value="UniProtKB-UniRule"/>
</dbReference>
<evidence type="ECO:0000256" key="4">
    <source>
        <dbReference type="ARBA" id="ARBA00023136"/>
    </source>
</evidence>
<comment type="similarity">
    <text evidence="6">Belongs to the adaptor complexes medium subunit family.</text>
</comment>
<keyword evidence="9" id="KW-1185">Reference proteome</keyword>
<evidence type="ECO:0000256" key="5">
    <source>
        <dbReference type="ARBA" id="ARBA00023176"/>
    </source>
</evidence>
<evidence type="ECO:0000256" key="1">
    <source>
        <dbReference type="ARBA" id="ARBA00004277"/>
    </source>
</evidence>
<evidence type="ECO:0000259" key="7">
    <source>
        <dbReference type="PROSITE" id="PS51072"/>
    </source>
</evidence>
<dbReference type="GO" id="GO:0016192">
    <property type="term" value="P:vesicle-mediated transport"/>
    <property type="evidence" value="ECO:0007669"/>
    <property type="project" value="InterPro"/>
</dbReference>
<evidence type="ECO:0000313" key="8">
    <source>
        <dbReference type="EMBL" id="OWF43363.1"/>
    </source>
</evidence>